<proteinExistence type="predicted"/>
<dbReference type="AlphaFoldDB" id="A0A1M3TN33"/>
<sequence length="225" mass="25153">MDSRLIPIQHPCCCLEIGLPTKQVRTVFTPNGTGFIVAYPHVAHNGLMLLPVHSLFALPSILSCLVSICLPPLPPWAPLGPEKRSRHPDRCPLGHLIGSRTRLSGYPVPVDRLRWHYYGVQVKKGIDGCLVLTPVGQLSLEHWEMDEDDFRIDESSHAHKVRRCVKHLDKQAILIATGHCRIIPVTPGGVAFAIPVSDFHHCSRPCRHGSCYWCGPQENNCESMW</sequence>
<reference evidence="2" key="1">
    <citation type="journal article" date="2017" name="Genome Biol.">
        <title>Comparative genomics reveals high biological diversity and specific adaptations in the industrially and medically important fungal genus Aspergillus.</title>
        <authorList>
            <person name="de Vries R.P."/>
            <person name="Riley R."/>
            <person name="Wiebenga A."/>
            <person name="Aguilar-Osorio G."/>
            <person name="Amillis S."/>
            <person name="Uchima C.A."/>
            <person name="Anderluh G."/>
            <person name="Asadollahi M."/>
            <person name="Askin M."/>
            <person name="Barry K."/>
            <person name="Battaglia E."/>
            <person name="Bayram O."/>
            <person name="Benocci T."/>
            <person name="Braus-Stromeyer S.A."/>
            <person name="Caldana C."/>
            <person name="Canovas D."/>
            <person name="Cerqueira G.C."/>
            <person name="Chen F."/>
            <person name="Chen W."/>
            <person name="Choi C."/>
            <person name="Clum A."/>
            <person name="Dos Santos R.A."/>
            <person name="Damasio A.R."/>
            <person name="Diallinas G."/>
            <person name="Emri T."/>
            <person name="Fekete E."/>
            <person name="Flipphi M."/>
            <person name="Freyberg S."/>
            <person name="Gallo A."/>
            <person name="Gournas C."/>
            <person name="Habgood R."/>
            <person name="Hainaut M."/>
            <person name="Harispe M.L."/>
            <person name="Henrissat B."/>
            <person name="Hilden K.S."/>
            <person name="Hope R."/>
            <person name="Hossain A."/>
            <person name="Karabika E."/>
            <person name="Karaffa L."/>
            <person name="Karanyi Z."/>
            <person name="Krasevec N."/>
            <person name="Kuo A."/>
            <person name="Kusch H."/>
            <person name="LaButti K."/>
            <person name="Lagendijk E.L."/>
            <person name="Lapidus A."/>
            <person name="Levasseur A."/>
            <person name="Lindquist E."/>
            <person name="Lipzen A."/>
            <person name="Logrieco A.F."/>
            <person name="MacCabe A."/>
            <person name="Maekelae M.R."/>
            <person name="Malavazi I."/>
            <person name="Melin P."/>
            <person name="Meyer V."/>
            <person name="Mielnichuk N."/>
            <person name="Miskei M."/>
            <person name="Molnar A.P."/>
            <person name="Mule G."/>
            <person name="Ngan C.Y."/>
            <person name="Orejas M."/>
            <person name="Orosz E."/>
            <person name="Ouedraogo J.P."/>
            <person name="Overkamp K.M."/>
            <person name="Park H.-S."/>
            <person name="Perrone G."/>
            <person name="Piumi F."/>
            <person name="Punt P.J."/>
            <person name="Ram A.F."/>
            <person name="Ramon A."/>
            <person name="Rauscher S."/>
            <person name="Record E."/>
            <person name="Riano-Pachon D.M."/>
            <person name="Robert V."/>
            <person name="Roehrig J."/>
            <person name="Ruller R."/>
            <person name="Salamov A."/>
            <person name="Salih N.S."/>
            <person name="Samson R.A."/>
            <person name="Sandor E."/>
            <person name="Sanguinetti M."/>
            <person name="Schuetze T."/>
            <person name="Sepcic K."/>
            <person name="Shelest E."/>
            <person name="Sherlock G."/>
            <person name="Sophianopoulou V."/>
            <person name="Squina F.M."/>
            <person name="Sun H."/>
            <person name="Susca A."/>
            <person name="Todd R.B."/>
            <person name="Tsang A."/>
            <person name="Unkles S.E."/>
            <person name="van de Wiele N."/>
            <person name="van Rossen-Uffink D."/>
            <person name="Oliveira J.V."/>
            <person name="Vesth T.C."/>
            <person name="Visser J."/>
            <person name="Yu J.-H."/>
            <person name="Zhou M."/>
            <person name="Andersen M.R."/>
            <person name="Archer D.B."/>
            <person name="Baker S.E."/>
            <person name="Benoit I."/>
            <person name="Brakhage A.A."/>
            <person name="Braus G.H."/>
            <person name="Fischer R."/>
            <person name="Frisvad J.C."/>
            <person name="Goldman G.H."/>
            <person name="Houbraken J."/>
            <person name="Oakley B."/>
            <person name="Pocsi I."/>
            <person name="Scazzocchio C."/>
            <person name="Seiboth B."/>
            <person name="vanKuyk P.A."/>
            <person name="Wortman J."/>
            <person name="Dyer P.S."/>
            <person name="Grigoriev I.V."/>
        </authorList>
    </citation>
    <scope>NUCLEOTIDE SEQUENCE [LARGE SCALE GENOMIC DNA]</scope>
    <source>
        <strain evidence="2">CBS 106.47</strain>
    </source>
</reference>
<organism evidence="1 2">
    <name type="scientific">Aspergillus luchuensis (strain CBS 106.47)</name>
    <dbReference type="NCBI Taxonomy" id="1137211"/>
    <lineage>
        <taxon>Eukaryota</taxon>
        <taxon>Fungi</taxon>
        <taxon>Dikarya</taxon>
        <taxon>Ascomycota</taxon>
        <taxon>Pezizomycotina</taxon>
        <taxon>Eurotiomycetes</taxon>
        <taxon>Eurotiomycetidae</taxon>
        <taxon>Eurotiales</taxon>
        <taxon>Aspergillaceae</taxon>
        <taxon>Aspergillus</taxon>
        <taxon>Aspergillus subgen. Circumdati</taxon>
    </lineage>
</organism>
<protein>
    <submittedName>
        <fullName evidence="1">Uncharacterized protein</fullName>
    </submittedName>
</protein>
<gene>
    <name evidence="1" type="ORF">ASPFODRAFT_536292</name>
</gene>
<evidence type="ECO:0000313" key="2">
    <source>
        <dbReference type="Proteomes" id="UP000184063"/>
    </source>
</evidence>
<accession>A0A1M3TN33</accession>
<dbReference type="Proteomes" id="UP000184063">
    <property type="component" value="Unassembled WGS sequence"/>
</dbReference>
<dbReference type="VEuPathDB" id="FungiDB:ASPFODRAFT_536292"/>
<name>A0A1M3TN33_ASPLC</name>
<evidence type="ECO:0000313" key="1">
    <source>
        <dbReference type="EMBL" id="OJZ88248.1"/>
    </source>
</evidence>
<dbReference type="EMBL" id="KV878239">
    <property type="protein sequence ID" value="OJZ88248.1"/>
    <property type="molecule type" value="Genomic_DNA"/>
</dbReference>